<dbReference type="CDD" id="cd01169">
    <property type="entry name" value="HMPP_kinase"/>
    <property type="match status" value="1"/>
</dbReference>
<accession>A0A0X3VIX1</accession>
<dbReference type="Pfam" id="PF08543">
    <property type="entry name" value="Phos_pyr_kin"/>
    <property type="match status" value="1"/>
</dbReference>
<dbReference type="SUPFAM" id="SSF53613">
    <property type="entry name" value="Ribokinase-like"/>
    <property type="match status" value="1"/>
</dbReference>
<evidence type="ECO:0000259" key="6">
    <source>
        <dbReference type="Pfam" id="PF08543"/>
    </source>
</evidence>
<dbReference type="GO" id="GO:0008902">
    <property type="term" value="F:hydroxymethylpyrimidine kinase activity"/>
    <property type="evidence" value="ECO:0007669"/>
    <property type="project" value="UniProtKB-EC"/>
</dbReference>
<sequence length="275" mass="28107">MDGGTGVSGNPAGPRARCLTIGSSDSGGGAGIQGDLKAFARAGVYGASVIVGVTAQNTLGVTATTSIGTGMVGHQLKAVLDDIGTDGVKIGTTWSAELIWLLVDRLVWLDEVPVVLDPVMVSAAGSALGGDEEAVTAVREGLLPLTWVATPNMTEARRLTRLEEEKDPAKLAEAIVELGARAALITDAFPGGAGDWLFDGERHHEITGPRRASGCDHGAGCAHSALLTAFLARGMPLTRAARTAHATVSLAIEHGAADIGNGRHPVELTAGSLPW</sequence>
<dbReference type="EMBL" id="LLZJ01000412">
    <property type="protein sequence ID" value="KUL44554.1"/>
    <property type="molecule type" value="Genomic_DNA"/>
</dbReference>
<comment type="catalytic activity">
    <reaction evidence="1">
        <text>4-amino-5-hydroxymethyl-2-methylpyrimidine + ATP = 4-amino-2-methyl-5-(phosphooxymethyl)pyrimidine + ADP + H(+)</text>
        <dbReference type="Rhea" id="RHEA:23096"/>
        <dbReference type="ChEBI" id="CHEBI:15378"/>
        <dbReference type="ChEBI" id="CHEBI:16892"/>
        <dbReference type="ChEBI" id="CHEBI:30616"/>
        <dbReference type="ChEBI" id="CHEBI:58354"/>
        <dbReference type="ChEBI" id="CHEBI:456216"/>
        <dbReference type="EC" id="2.7.1.49"/>
    </reaction>
</comment>
<dbReference type="InterPro" id="IPR013749">
    <property type="entry name" value="PM/HMP-P_kinase-1"/>
</dbReference>
<protein>
    <recommendedName>
        <fullName evidence="6">Pyridoxamine kinase/Phosphomethylpyrimidine kinase domain-containing protein</fullName>
    </recommendedName>
</protein>
<comment type="catalytic activity">
    <reaction evidence="2">
        <text>4-amino-2-methyl-5-(phosphooxymethyl)pyrimidine + ATP = 4-amino-2-methyl-5-(diphosphooxymethyl)pyrimidine + ADP</text>
        <dbReference type="Rhea" id="RHEA:19893"/>
        <dbReference type="ChEBI" id="CHEBI:30616"/>
        <dbReference type="ChEBI" id="CHEBI:57841"/>
        <dbReference type="ChEBI" id="CHEBI:58354"/>
        <dbReference type="ChEBI" id="CHEBI:456216"/>
        <dbReference type="EC" id="2.7.4.7"/>
    </reaction>
</comment>
<gene>
    <name evidence="7" type="ORF">ADL28_40070</name>
</gene>
<dbReference type="Gene3D" id="3.40.1190.20">
    <property type="match status" value="1"/>
</dbReference>
<dbReference type="PANTHER" id="PTHR20858">
    <property type="entry name" value="PHOSPHOMETHYLPYRIMIDINE KINASE"/>
    <property type="match status" value="1"/>
</dbReference>
<dbReference type="PANTHER" id="PTHR20858:SF17">
    <property type="entry name" value="HYDROXYMETHYLPYRIMIDINE_PHOSPHOMETHYLPYRIMIDINE KINASE THI20-RELATED"/>
    <property type="match status" value="1"/>
</dbReference>
<dbReference type="GO" id="GO:0009228">
    <property type="term" value="P:thiamine biosynthetic process"/>
    <property type="evidence" value="ECO:0007669"/>
    <property type="project" value="UniProtKB-KW"/>
</dbReference>
<evidence type="ECO:0000256" key="5">
    <source>
        <dbReference type="ARBA" id="ARBA00022977"/>
    </source>
</evidence>
<evidence type="ECO:0000256" key="3">
    <source>
        <dbReference type="ARBA" id="ARBA00003848"/>
    </source>
</evidence>
<dbReference type="UniPathway" id="UPA00060">
    <property type="reaction ID" value="UER00138"/>
</dbReference>
<comment type="function">
    <text evidence="3">Catalyzes the phosphorylation of hydroxymethylpyrimidine phosphate (HMP-P) to HMP-PP, and of HMP to HMP-P.</text>
</comment>
<dbReference type="Proteomes" id="UP000053413">
    <property type="component" value="Unassembled WGS sequence"/>
</dbReference>
<evidence type="ECO:0000256" key="1">
    <source>
        <dbReference type="ARBA" id="ARBA00000151"/>
    </source>
</evidence>
<proteinExistence type="predicted"/>
<reference evidence="8" key="1">
    <citation type="submission" date="2015-10" db="EMBL/GenBank/DDBJ databases">
        <authorList>
            <person name="Ju K.-S."/>
            <person name="Doroghazi J.R."/>
            <person name="Metcalf W.W."/>
        </authorList>
    </citation>
    <scope>NUCLEOTIDE SEQUENCE [LARGE SCALE GENOMIC DNA]</scope>
    <source>
        <strain evidence="8">NRRL F-8817</strain>
    </source>
</reference>
<dbReference type="GO" id="GO:0005829">
    <property type="term" value="C:cytosol"/>
    <property type="evidence" value="ECO:0007669"/>
    <property type="project" value="TreeGrafter"/>
</dbReference>
<dbReference type="NCBIfam" id="TIGR00097">
    <property type="entry name" value="HMP-P_kinase"/>
    <property type="match status" value="1"/>
</dbReference>
<keyword evidence="5" id="KW-0784">Thiamine biosynthesis</keyword>
<dbReference type="GO" id="GO:0009229">
    <property type="term" value="P:thiamine diphosphate biosynthetic process"/>
    <property type="evidence" value="ECO:0007669"/>
    <property type="project" value="UniProtKB-UniPathway"/>
</dbReference>
<evidence type="ECO:0000313" key="8">
    <source>
        <dbReference type="Proteomes" id="UP000053413"/>
    </source>
</evidence>
<dbReference type="InterPro" id="IPR029056">
    <property type="entry name" value="Ribokinase-like"/>
</dbReference>
<dbReference type="AlphaFoldDB" id="A0A0X3VIX1"/>
<evidence type="ECO:0000256" key="4">
    <source>
        <dbReference type="ARBA" id="ARBA00004769"/>
    </source>
</evidence>
<comment type="caution">
    <text evidence="7">The sequence shown here is derived from an EMBL/GenBank/DDBJ whole genome shotgun (WGS) entry which is preliminary data.</text>
</comment>
<name>A0A0X3VIX1_STRVO</name>
<organism evidence="7 8">
    <name type="scientific">Streptomyces violaceusniger</name>
    <dbReference type="NCBI Taxonomy" id="68280"/>
    <lineage>
        <taxon>Bacteria</taxon>
        <taxon>Bacillati</taxon>
        <taxon>Actinomycetota</taxon>
        <taxon>Actinomycetes</taxon>
        <taxon>Kitasatosporales</taxon>
        <taxon>Streptomycetaceae</taxon>
        <taxon>Streptomyces</taxon>
        <taxon>Streptomyces violaceusniger group</taxon>
    </lineage>
</organism>
<dbReference type="InterPro" id="IPR004399">
    <property type="entry name" value="HMP/HMP-P_kinase_dom"/>
</dbReference>
<evidence type="ECO:0000256" key="2">
    <source>
        <dbReference type="ARBA" id="ARBA00000565"/>
    </source>
</evidence>
<comment type="pathway">
    <text evidence="4">Cofactor biosynthesis; thiamine diphosphate biosynthesis; 4-amino-2-methyl-5-diphosphomethylpyrimidine from 5-amino-1-(5-phospho-D-ribosyl)imidazole: step 3/3.</text>
</comment>
<evidence type="ECO:0000313" key="7">
    <source>
        <dbReference type="EMBL" id="KUL44554.1"/>
    </source>
</evidence>
<feature type="domain" description="Pyridoxamine kinase/Phosphomethylpyrimidine kinase" evidence="6">
    <location>
        <begin position="25"/>
        <end position="266"/>
    </location>
</feature>
<dbReference type="GO" id="GO:0008972">
    <property type="term" value="F:phosphomethylpyrimidine kinase activity"/>
    <property type="evidence" value="ECO:0007669"/>
    <property type="project" value="UniProtKB-EC"/>
</dbReference>